<evidence type="ECO:0000313" key="2">
    <source>
        <dbReference type="EMBL" id="EPY09087.1"/>
    </source>
</evidence>
<reference evidence="2 3" key="1">
    <citation type="submission" date="2013-05" db="EMBL/GenBank/DDBJ databases">
        <authorList>
            <person name="Strain E.A."/>
            <person name="Brown E."/>
            <person name="Allard M.W."/>
            <person name="Luo Y.L."/>
        </authorList>
    </citation>
    <scope>NUCLEOTIDE SEQUENCE [LARGE SCALE GENOMIC DNA]</scope>
    <source>
        <strain evidence="2 3">TS-15</strain>
    </source>
</reference>
<dbReference type="EMBL" id="ATMT01000004">
    <property type="protein sequence ID" value="EPY09087.1"/>
    <property type="molecule type" value="Genomic_DNA"/>
</dbReference>
<organism evidence="2 3">
    <name type="scientific">Paenibacillus alvei TS-15</name>
    <dbReference type="NCBI Taxonomy" id="1117108"/>
    <lineage>
        <taxon>Bacteria</taxon>
        <taxon>Bacillati</taxon>
        <taxon>Bacillota</taxon>
        <taxon>Bacilli</taxon>
        <taxon>Bacillales</taxon>
        <taxon>Paenibacillaceae</taxon>
        <taxon>Paenibacillus</taxon>
    </lineage>
</organism>
<dbReference type="Gene3D" id="3.40.630.30">
    <property type="match status" value="1"/>
</dbReference>
<proteinExistence type="predicted"/>
<dbReference type="eggNOG" id="COG0456">
    <property type="taxonomic scope" value="Bacteria"/>
</dbReference>
<dbReference type="Proteomes" id="UP000015344">
    <property type="component" value="Unassembled WGS sequence"/>
</dbReference>
<evidence type="ECO:0000259" key="1">
    <source>
        <dbReference type="PROSITE" id="PS51186"/>
    </source>
</evidence>
<dbReference type="InterPro" id="IPR000182">
    <property type="entry name" value="GNAT_dom"/>
</dbReference>
<comment type="caution">
    <text evidence="2">The sequence shown here is derived from an EMBL/GenBank/DDBJ whole genome shotgun (WGS) entry which is preliminary data.</text>
</comment>
<accession>S9STN3</accession>
<feature type="domain" description="N-acetyltransferase" evidence="1">
    <location>
        <begin position="15"/>
        <end position="153"/>
    </location>
</feature>
<dbReference type="SUPFAM" id="SSF55729">
    <property type="entry name" value="Acyl-CoA N-acyltransferases (Nat)"/>
    <property type="match status" value="1"/>
</dbReference>
<dbReference type="PROSITE" id="PS51186">
    <property type="entry name" value="GNAT"/>
    <property type="match status" value="1"/>
</dbReference>
<gene>
    <name evidence="2" type="ORF">PAALTS15_01637</name>
</gene>
<protein>
    <submittedName>
        <fullName evidence="2">GCN5-like N-acetyltransferase</fullName>
    </submittedName>
</protein>
<evidence type="ECO:0000313" key="3">
    <source>
        <dbReference type="Proteomes" id="UP000015344"/>
    </source>
</evidence>
<dbReference type="Pfam" id="PF00583">
    <property type="entry name" value="Acetyltransf_1"/>
    <property type="match status" value="1"/>
</dbReference>
<dbReference type="AlphaFoldDB" id="S9STN3"/>
<keyword evidence="2" id="KW-0808">Transferase</keyword>
<dbReference type="InterPro" id="IPR016181">
    <property type="entry name" value="Acyl_CoA_acyltransferase"/>
</dbReference>
<sequence length="153" mass="17093">MNNMNNMNNMNTLNTPVNLKGDSDWEQVRELLASCMYPNEEKINRQVVLYRSDESLLLHGIVIQAELVGLIGVSADTTGEGVLRHIAVKPHLRGQGIGHAMIKHVMLNHNLARLEAETDRDAVGFYQRAGFAVTSLGEKYPGVERFLCVLKSY</sequence>
<dbReference type="GO" id="GO:0016747">
    <property type="term" value="F:acyltransferase activity, transferring groups other than amino-acyl groups"/>
    <property type="evidence" value="ECO:0007669"/>
    <property type="project" value="InterPro"/>
</dbReference>
<dbReference type="RefSeq" id="WP_021257937.1">
    <property type="nucleotide sequence ID" value="NZ_ATMT01000004.1"/>
</dbReference>
<name>S9STN3_PAEAL</name>
<dbReference type="PATRIC" id="fig|1117108.3.peg.339"/>
<dbReference type="CDD" id="cd04301">
    <property type="entry name" value="NAT_SF"/>
    <property type="match status" value="1"/>
</dbReference>